<keyword evidence="3" id="KW-1185">Reference proteome</keyword>
<protein>
    <submittedName>
        <fullName evidence="2">Uncharacterized protein</fullName>
    </submittedName>
</protein>
<feature type="region of interest" description="Disordered" evidence="1">
    <location>
        <begin position="1"/>
        <end position="38"/>
    </location>
</feature>
<sequence length="112" mass="13167">MRSSEFMDKQITELSRSQSQDFSLFSNPHHHNDDDDEELSPTFRFHLIRPVVSTHQSHADDSESLISAIDRKMKELGENLFARRGRNHRAPHSARESNAPHREFRRRFEGLN</sequence>
<dbReference type="AlphaFoldDB" id="A0A7N2MP74"/>
<reference evidence="2 3" key="1">
    <citation type="journal article" date="2016" name="G3 (Bethesda)">
        <title>First Draft Assembly and Annotation of the Genome of a California Endemic Oak Quercus lobata Nee (Fagaceae).</title>
        <authorList>
            <person name="Sork V.L."/>
            <person name="Fitz-Gibbon S.T."/>
            <person name="Puiu D."/>
            <person name="Crepeau M."/>
            <person name="Gugger P.F."/>
            <person name="Sherman R."/>
            <person name="Stevens K."/>
            <person name="Langley C.H."/>
            <person name="Pellegrini M."/>
            <person name="Salzberg S.L."/>
        </authorList>
    </citation>
    <scope>NUCLEOTIDE SEQUENCE [LARGE SCALE GENOMIC DNA]</scope>
    <source>
        <strain evidence="2 3">cv. SW786</strain>
    </source>
</reference>
<feature type="compositionally biased region" description="Basic residues" evidence="1">
    <location>
        <begin position="83"/>
        <end position="92"/>
    </location>
</feature>
<reference evidence="2" key="2">
    <citation type="submission" date="2021-01" db="UniProtKB">
        <authorList>
            <consortium name="EnsemblPlants"/>
        </authorList>
    </citation>
    <scope>IDENTIFICATION</scope>
</reference>
<dbReference type="EMBL" id="LRBV02000010">
    <property type="status" value="NOT_ANNOTATED_CDS"/>
    <property type="molecule type" value="Genomic_DNA"/>
</dbReference>
<organism evidence="2 3">
    <name type="scientific">Quercus lobata</name>
    <name type="common">Valley oak</name>
    <dbReference type="NCBI Taxonomy" id="97700"/>
    <lineage>
        <taxon>Eukaryota</taxon>
        <taxon>Viridiplantae</taxon>
        <taxon>Streptophyta</taxon>
        <taxon>Embryophyta</taxon>
        <taxon>Tracheophyta</taxon>
        <taxon>Spermatophyta</taxon>
        <taxon>Magnoliopsida</taxon>
        <taxon>eudicotyledons</taxon>
        <taxon>Gunneridae</taxon>
        <taxon>Pentapetalae</taxon>
        <taxon>rosids</taxon>
        <taxon>fabids</taxon>
        <taxon>Fagales</taxon>
        <taxon>Fagaceae</taxon>
        <taxon>Quercus</taxon>
    </lineage>
</organism>
<name>A0A7N2MP74_QUELO</name>
<proteinExistence type="predicted"/>
<evidence type="ECO:0000256" key="1">
    <source>
        <dbReference type="SAM" id="MobiDB-lite"/>
    </source>
</evidence>
<accession>A0A7N2MP74</accession>
<evidence type="ECO:0000313" key="2">
    <source>
        <dbReference type="EnsemblPlants" id="QL10p008439:mrna:CDS:1"/>
    </source>
</evidence>
<feature type="compositionally biased region" description="Polar residues" evidence="1">
    <location>
        <begin position="12"/>
        <end position="26"/>
    </location>
</feature>
<feature type="compositionally biased region" description="Basic and acidic residues" evidence="1">
    <location>
        <begin position="93"/>
        <end position="112"/>
    </location>
</feature>
<dbReference type="Proteomes" id="UP000594261">
    <property type="component" value="Chromosome 10"/>
</dbReference>
<evidence type="ECO:0000313" key="3">
    <source>
        <dbReference type="Proteomes" id="UP000594261"/>
    </source>
</evidence>
<dbReference type="Gramene" id="QL10p008439:mrna">
    <property type="protein sequence ID" value="QL10p008439:mrna:CDS:1"/>
    <property type="gene ID" value="QL10p008439"/>
</dbReference>
<dbReference type="InParanoid" id="A0A7N2MP74"/>
<dbReference type="EnsemblPlants" id="QL10p008439:mrna">
    <property type="protein sequence ID" value="QL10p008439:mrna:CDS:1"/>
    <property type="gene ID" value="QL10p008439"/>
</dbReference>
<feature type="region of interest" description="Disordered" evidence="1">
    <location>
        <begin position="82"/>
        <end position="112"/>
    </location>
</feature>
<feature type="compositionally biased region" description="Basic and acidic residues" evidence="1">
    <location>
        <begin position="1"/>
        <end position="11"/>
    </location>
</feature>